<feature type="domain" description="Carbamoyltransferase" evidence="2">
    <location>
        <begin position="103"/>
        <end position="333"/>
    </location>
</feature>
<name>D0LNT7_HALO1</name>
<dbReference type="Proteomes" id="UP000001880">
    <property type="component" value="Chromosome"/>
</dbReference>
<dbReference type="SUPFAM" id="SSF53067">
    <property type="entry name" value="Actin-like ATPase domain"/>
    <property type="match status" value="1"/>
</dbReference>
<evidence type="ECO:0000313" key="4">
    <source>
        <dbReference type="EMBL" id="ACY18763.1"/>
    </source>
</evidence>
<dbReference type="KEGG" id="hoh:Hoch_6292"/>
<dbReference type="eggNOG" id="COG2192">
    <property type="taxonomic scope" value="Bacteria"/>
</dbReference>
<dbReference type="Pfam" id="PF16861">
    <property type="entry name" value="Carbam_trans_C"/>
    <property type="match status" value="1"/>
</dbReference>
<keyword evidence="4" id="KW-0808">Transferase</keyword>
<protein>
    <submittedName>
        <fullName evidence="4">Carbamoyltransferase</fullName>
    </submittedName>
</protein>
<dbReference type="InterPro" id="IPR051338">
    <property type="entry name" value="NodU/CmcH_Carbamoyltrnsfr"/>
</dbReference>
<dbReference type="AlphaFoldDB" id="D0LNT7"/>
<dbReference type="Gene3D" id="3.90.870.20">
    <property type="entry name" value="Carbamoyltransferase, C-terminal domain"/>
    <property type="match status" value="1"/>
</dbReference>
<dbReference type="PANTHER" id="PTHR34847:SF1">
    <property type="entry name" value="NODULATION PROTEIN U"/>
    <property type="match status" value="1"/>
</dbReference>
<dbReference type="InterPro" id="IPR043129">
    <property type="entry name" value="ATPase_NBD"/>
</dbReference>
<accession>D0LNT7</accession>
<comment type="similarity">
    <text evidence="1">Belongs to the NodU/CmcH family.</text>
</comment>
<evidence type="ECO:0000259" key="2">
    <source>
        <dbReference type="Pfam" id="PF02543"/>
    </source>
</evidence>
<feature type="domain" description="Carbamoyltransferase C-terminal" evidence="3">
    <location>
        <begin position="392"/>
        <end position="558"/>
    </location>
</feature>
<dbReference type="CDD" id="cd24098">
    <property type="entry name" value="ASKHA_NBD_TobZ_N"/>
    <property type="match status" value="1"/>
</dbReference>
<sequence>MSKVLGIYGGHDCGACLLVDGSVRVMIEEERLNRFKHGRPATARGAHTPGLPLRVLPSLRVPWRSLTYCLRHAGISLDELDAVVISDPMLAELLPMLAPERIMVVAQHHLVHAHTAFWPSGFDEAAVLVLDGDGEAYINGYEAESGYVFTRDAHYEIFKNTYERDADGTHLGLGWMYANISALLGFSSPHSLLDEAGKTMGLAAYGGAEPWLQEPWIASHGYALDFSGFSAWVAKHGLQSEFALDGKSRLGKGEDGVSATAANLAWKVQHELEEALVHLARELRAATGLTKLCLAGGVALNSVANGLLSREKVFDEVFVQPAASDCGQALGLAYMGHVALCKREARPVQIPRAEHVYLGASYSRGHIAALLERSQLAHREYDDESALIAAAAEELAGGGIIGWFHGGSEVGPRALGHRSILAAPTGAQVKDMVNERVKFREGFRPFAPSVLAERAAEIFEVHGDCRFMLTVVRVREPWRERIPAVVHVDGSARLQIVAPEASPRFHALLSRYEEISNVPVLLNTSFNLRGMPIVESPLDALRCFLLTDMRALYLENVRLAAPDPQPWPIRLRPEVAIERHRGRETLLRSSDSGSLVFADPQGRLMAALDGFGAGHSVAQLAQGDSAWAAELTHVARRLLRSGFADARVGELTIGLPR</sequence>
<organism evidence="4 5">
    <name type="scientific">Haliangium ochraceum (strain DSM 14365 / JCM 11303 / SMP-2)</name>
    <dbReference type="NCBI Taxonomy" id="502025"/>
    <lineage>
        <taxon>Bacteria</taxon>
        <taxon>Pseudomonadati</taxon>
        <taxon>Myxococcota</taxon>
        <taxon>Polyangia</taxon>
        <taxon>Haliangiales</taxon>
        <taxon>Kofleriaceae</taxon>
        <taxon>Haliangium</taxon>
    </lineage>
</organism>
<dbReference type="OrthoDB" id="9780777at2"/>
<evidence type="ECO:0000259" key="3">
    <source>
        <dbReference type="Pfam" id="PF16861"/>
    </source>
</evidence>
<dbReference type="InterPro" id="IPR038152">
    <property type="entry name" value="Carbam_trans_C_sf"/>
</dbReference>
<dbReference type="RefSeq" id="WP_012831355.1">
    <property type="nucleotide sequence ID" value="NC_013440.1"/>
</dbReference>
<evidence type="ECO:0000256" key="1">
    <source>
        <dbReference type="ARBA" id="ARBA00006129"/>
    </source>
</evidence>
<reference evidence="4 5" key="1">
    <citation type="journal article" date="2010" name="Stand. Genomic Sci.">
        <title>Complete genome sequence of Haliangium ochraceum type strain (SMP-2).</title>
        <authorList>
            <consortium name="US DOE Joint Genome Institute (JGI-PGF)"/>
            <person name="Ivanova N."/>
            <person name="Daum C."/>
            <person name="Lang E."/>
            <person name="Abt B."/>
            <person name="Kopitz M."/>
            <person name="Saunders E."/>
            <person name="Lapidus A."/>
            <person name="Lucas S."/>
            <person name="Glavina Del Rio T."/>
            <person name="Nolan M."/>
            <person name="Tice H."/>
            <person name="Copeland A."/>
            <person name="Cheng J.F."/>
            <person name="Chen F."/>
            <person name="Bruce D."/>
            <person name="Goodwin L."/>
            <person name="Pitluck S."/>
            <person name="Mavromatis K."/>
            <person name="Pati A."/>
            <person name="Mikhailova N."/>
            <person name="Chen A."/>
            <person name="Palaniappan K."/>
            <person name="Land M."/>
            <person name="Hauser L."/>
            <person name="Chang Y.J."/>
            <person name="Jeffries C.D."/>
            <person name="Detter J.C."/>
            <person name="Brettin T."/>
            <person name="Rohde M."/>
            <person name="Goker M."/>
            <person name="Bristow J."/>
            <person name="Markowitz V."/>
            <person name="Eisen J.A."/>
            <person name="Hugenholtz P."/>
            <person name="Kyrpides N.C."/>
            <person name="Klenk H.P."/>
        </authorList>
    </citation>
    <scope>NUCLEOTIDE SEQUENCE [LARGE SCALE GENOMIC DNA]</scope>
    <source>
        <strain evidence="5">DSM 14365 / CIP 107738 / JCM 11303 / AJ 13395 / SMP-2</strain>
    </source>
</reference>
<dbReference type="PANTHER" id="PTHR34847">
    <property type="entry name" value="NODULATION PROTEIN U"/>
    <property type="match status" value="1"/>
</dbReference>
<dbReference type="InterPro" id="IPR031730">
    <property type="entry name" value="Carbam_trans_C"/>
</dbReference>
<dbReference type="Pfam" id="PF02543">
    <property type="entry name" value="Carbam_trans_N"/>
    <property type="match status" value="1"/>
</dbReference>
<dbReference type="HOGENOM" id="CLU_014411_2_1_7"/>
<keyword evidence="5" id="KW-1185">Reference proteome</keyword>
<gene>
    <name evidence="4" type="ordered locus">Hoch_6292</name>
</gene>
<evidence type="ECO:0000313" key="5">
    <source>
        <dbReference type="Proteomes" id="UP000001880"/>
    </source>
</evidence>
<dbReference type="InterPro" id="IPR003696">
    <property type="entry name" value="Carbtransf_dom"/>
</dbReference>
<dbReference type="Gene3D" id="3.30.420.40">
    <property type="match status" value="2"/>
</dbReference>
<proteinExistence type="inferred from homology"/>
<dbReference type="GO" id="GO:0016740">
    <property type="term" value="F:transferase activity"/>
    <property type="evidence" value="ECO:0007669"/>
    <property type="project" value="UniProtKB-KW"/>
</dbReference>
<dbReference type="EMBL" id="CP001804">
    <property type="protein sequence ID" value="ACY18763.1"/>
    <property type="molecule type" value="Genomic_DNA"/>
</dbReference>